<evidence type="ECO:0000313" key="1">
    <source>
        <dbReference type="EMBL" id="WIX76927.1"/>
    </source>
</evidence>
<accession>A0A9Y2IBA4</accession>
<dbReference type="EMBL" id="CP127294">
    <property type="protein sequence ID" value="WIX76927.1"/>
    <property type="molecule type" value="Genomic_DNA"/>
</dbReference>
<proteinExistence type="predicted"/>
<dbReference type="Proteomes" id="UP001236014">
    <property type="component" value="Chromosome"/>
</dbReference>
<evidence type="ECO:0000313" key="2">
    <source>
        <dbReference type="Proteomes" id="UP001236014"/>
    </source>
</evidence>
<organism evidence="1 2">
    <name type="scientific">Amycolatopsis carbonis</name>
    <dbReference type="NCBI Taxonomy" id="715471"/>
    <lineage>
        <taxon>Bacteria</taxon>
        <taxon>Bacillati</taxon>
        <taxon>Actinomycetota</taxon>
        <taxon>Actinomycetes</taxon>
        <taxon>Pseudonocardiales</taxon>
        <taxon>Pseudonocardiaceae</taxon>
        <taxon>Amycolatopsis</taxon>
    </lineage>
</organism>
<reference evidence="1 2" key="1">
    <citation type="submission" date="2023-06" db="EMBL/GenBank/DDBJ databases">
        <authorList>
            <person name="Oyuntsetseg B."/>
            <person name="Kim S.B."/>
        </authorList>
    </citation>
    <scope>NUCLEOTIDE SEQUENCE [LARGE SCALE GENOMIC DNA]</scope>
    <source>
        <strain evidence="1 2">2-15</strain>
    </source>
</reference>
<gene>
    <name evidence="1" type="ORF">QRX50_36725</name>
</gene>
<keyword evidence="2" id="KW-1185">Reference proteome</keyword>
<dbReference type="AlphaFoldDB" id="A0A9Y2IBA4"/>
<evidence type="ECO:0008006" key="3">
    <source>
        <dbReference type="Google" id="ProtNLM"/>
    </source>
</evidence>
<name>A0A9Y2IBA4_9PSEU</name>
<sequence>METAEDDQRRKAFRSLVRLLAVHETAEEEVVHPEIRDLEPAARPVVEARLGEERVDA</sequence>
<protein>
    <recommendedName>
        <fullName evidence="3">Hemerythrin domain-containing protein</fullName>
    </recommendedName>
</protein>
<dbReference type="KEGG" id="acab:QRX50_36725"/>
<dbReference type="RefSeq" id="WP_285967674.1">
    <property type="nucleotide sequence ID" value="NZ_CP127294.1"/>
</dbReference>